<dbReference type="OrthoDB" id="6140842at2759"/>
<organism evidence="1 2">
    <name type="scientific">Scyliorhinus torazame</name>
    <name type="common">Cloudy catshark</name>
    <name type="synonym">Catulus torazame</name>
    <dbReference type="NCBI Taxonomy" id="75743"/>
    <lineage>
        <taxon>Eukaryota</taxon>
        <taxon>Metazoa</taxon>
        <taxon>Chordata</taxon>
        <taxon>Craniata</taxon>
        <taxon>Vertebrata</taxon>
        <taxon>Chondrichthyes</taxon>
        <taxon>Elasmobranchii</taxon>
        <taxon>Galeomorphii</taxon>
        <taxon>Galeoidea</taxon>
        <taxon>Carcharhiniformes</taxon>
        <taxon>Scyliorhinidae</taxon>
        <taxon>Scyliorhinus</taxon>
    </lineage>
</organism>
<dbReference type="PANTHER" id="PTHR34833">
    <property type="entry name" value="GENE, 17359-RELATED"/>
    <property type="match status" value="1"/>
</dbReference>
<sequence length="202" mass="22974">MSPRTCKRLAEPGKGSVVFTGPDNSRDFRPKFSDFPYYIGESQHVSAENTGNLSYLYRAAPYGSYQLPKQSYVGEIGWGWCLGPKLNKTNLLSGKQFKQGEFRQQAQDKLAHRYQNPWQSPPTVLDQKTLGRAFMAWPLKRLKERGECVWRKKAAVSPFCENGSEPLYKIQDGEETQICEKEAVIPLNLDEQEKYGLVANDS</sequence>
<dbReference type="PANTHER" id="PTHR34833:SF1">
    <property type="entry name" value="GENE, 17359-RELATED"/>
    <property type="match status" value="1"/>
</dbReference>
<comment type="caution">
    <text evidence="1">The sequence shown here is derived from an EMBL/GenBank/DDBJ whole genome shotgun (WGS) entry which is preliminary data.</text>
</comment>
<name>A0A401PRX8_SCYTO</name>
<evidence type="ECO:0000313" key="1">
    <source>
        <dbReference type="EMBL" id="GCB75889.1"/>
    </source>
</evidence>
<dbReference type="Pfam" id="PF15123">
    <property type="entry name" value="DUF4562"/>
    <property type="match status" value="1"/>
</dbReference>
<accession>A0A401PRX8</accession>
<proteinExistence type="predicted"/>
<dbReference type="EMBL" id="BFAA01012567">
    <property type="protein sequence ID" value="GCB75889.1"/>
    <property type="molecule type" value="Genomic_DNA"/>
</dbReference>
<dbReference type="AlphaFoldDB" id="A0A401PRX8"/>
<keyword evidence="2" id="KW-1185">Reference proteome</keyword>
<dbReference type="OMA" id="PYYIGES"/>
<gene>
    <name evidence="1" type="ORF">scyTo_0018277</name>
</gene>
<evidence type="ECO:0000313" key="2">
    <source>
        <dbReference type="Proteomes" id="UP000288216"/>
    </source>
</evidence>
<protein>
    <submittedName>
        <fullName evidence="1">Uncharacterized protein</fullName>
    </submittedName>
</protein>
<dbReference type="InterPro" id="IPR027814">
    <property type="entry name" value="DUF4562"/>
</dbReference>
<reference evidence="1 2" key="1">
    <citation type="journal article" date="2018" name="Nat. Ecol. Evol.">
        <title>Shark genomes provide insights into elasmobranch evolution and the origin of vertebrates.</title>
        <authorList>
            <person name="Hara Y"/>
            <person name="Yamaguchi K"/>
            <person name="Onimaru K"/>
            <person name="Kadota M"/>
            <person name="Koyanagi M"/>
            <person name="Keeley SD"/>
            <person name="Tatsumi K"/>
            <person name="Tanaka K"/>
            <person name="Motone F"/>
            <person name="Kageyama Y"/>
            <person name="Nozu R"/>
            <person name="Adachi N"/>
            <person name="Nishimura O"/>
            <person name="Nakagawa R"/>
            <person name="Tanegashima C"/>
            <person name="Kiyatake I"/>
            <person name="Matsumoto R"/>
            <person name="Murakumo K"/>
            <person name="Nishida K"/>
            <person name="Terakita A"/>
            <person name="Kuratani S"/>
            <person name="Sato K"/>
            <person name="Hyodo S Kuraku.S."/>
        </authorList>
    </citation>
    <scope>NUCLEOTIDE SEQUENCE [LARGE SCALE GENOMIC DNA]</scope>
</reference>
<dbReference type="Proteomes" id="UP000288216">
    <property type="component" value="Unassembled WGS sequence"/>
</dbReference>